<keyword evidence="4" id="KW-1185">Reference proteome</keyword>
<sequence length="594" mass="63886">MNADFKPYPFEAKHYPARVPELDHGREKQRHAVTIVGGGPVGLAIALGLAKHGVRSVLIEADDSVCYGSRAICISRRSLEIIERLGALDGFLAKGLPWTGGRSFYRDDEVLHFTMPQDENQKLPPMVNLAQYHIEQFLLDAAERHADLIDIRWGTKVTAVQQDAHGATLTLTTPAGDYVAHTDWLVAADGGRSTVREALGLKLTGTSYEGRYVIVDILLDSARPTERLAYFDPASNPGSTVLVHKQPDNVWRIDYQLRDGEDAEAAIQPENVVPRVQSLLDMMGETAPWSPVWITIYKANALTLERYRHGRVLFAGDAAHLVPIFGVRGANSGIDDADNLAWKLAFVVQGRAGEALLDSYSDERVHAAHENLSYGTKSTEFMAPPSFAFELMRTAVLSLAREHPAVRSLINPRQTSAIAYTQSPLNAASDALAAGPAPGATLPECPLTIVDREGARDGHLTDFVGPCFTALYFVDDAAQPGVGAAIAALETAFADGAMAPAPLPVSSRVSSVSIVPVARRPPADVARRYGWDSTGRLFAMVGAQPGTLYLVRPDGHVLGRWQGDAPADAHANASAIATKARAALDHALQAPSAA</sequence>
<evidence type="ECO:0000256" key="1">
    <source>
        <dbReference type="ARBA" id="ARBA00023002"/>
    </source>
</evidence>
<dbReference type="OrthoDB" id="3443359at2"/>
<dbReference type="NCBIfam" id="NF006002">
    <property type="entry name" value="PRK08132.1"/>
    <property type="match status" value="1"/>
</dbReference>
<dbReference type="InterPro" id="IPR050631">
    <property type="entry name" value="PheA/TfdB_FAD_monoxygenase"/>
</dbReference>
<protein>
    <submittedName>
        <fullName evidence="3">FAD-dependent oxidoreductase</fullName>
    </submittedName>
</protein>
<dbReference type="KEGG" id="pacs:FAZ98_22080"/>
<proteinExistence type="predicted"/>
<dbReference type="PANTHER" id="PTHR43476:SF5">
    <property type="entry name" value="FAD-DEPENDENT MONOOXYGENASE"/>
    <property type="match status" value="1"/>
</dbReference>
<dbReference type="Gene3D" id="3.50.50.60">
    <property type="entry name" value="FAD/NAD(P)-binding domain"/>
    <property type="match status" value="1"/>
</dbReference>
<dbReference type="Pfam" id="PF01494">
    <property type="entry name" value="FAD_binding_3"/>
    <property type="match status" value="1"/>
</dbReference>
<dbReference type="GO" id="GO:0016491">
    <property type="term" value="F:oxidoreductase activity"/>
    <property type="evidence" value="ECO:0007669"/>
    <property type="project" value="UniProtKB-KW"/>
</dbReference>
<dbReference type="SUPFAM" id="SSF51905">
    <property type="entry name" value="FAD/NAD(P)-binding domain"/>
    <property type="match status" value="1"/>
</dbReference>
<dbReference type="PANTHER" id="PTHR43476">
    <property type="entry name" value="3-(3-HYDROXY-PHENYL)PROPIONATE/3-HYDROXYCINNAMIC ACID HYDROXYLASE"/>
    <property type="match status" value="1"/>
</dbReference>
<dbReference type="GO" id="GO:0071949">
    <property type="term" value="F:FAD binding"/>
    <property type="evidence" value="ECO:0007669"/>
    <property type="project" value="InterPro"/>
</dbReference>
<name>A0A7Z2GMA1_9BURK</name>
<feature type="domain" description="FAD-binding" evidence="2">
    <location>
        <begin position="32"/>
        <end position="370"/>
    </location>
</feature>
<keyword evidence="1" id="KW-0560">Oxidoreductase</keyword>
<gene>
    <name evidence="3" type="ORF">FAZ98_22080</name>
</gene>
<accession>A0A7Z2GMA1</accession>
<dbReference type="PRINTS" id="PR00420">
    <property type="entry name" value="RNGMNOXGNASE"/>
</dbReference>
<dbReference type="Proteomes" id="UP000433577">
    <property type="component" value="Chromosome 2"/>
</dbReference>
<reference evidence="3 4" key="1">
    <citation type="submission" date="2019-12" db="EMBL/GenBank/DDBJ databases">
        <title>Paraburkholderia acidiphila 7Q-K02 sp. nov and Paraburkholderia acidisoli DHF22 sp. nov., two strains isolated from forest soil.</title>
        <authorList>
            <person name="Gao Z."/>
            <person name="Qiu L."/>
        </authorList>
    </citation>
    <scope>NUCLEOTIDE SEQUENCE [LARGE SCALE GENOMIC DNA]</scope>
    <source>
        <strain evidence="3 4">DHF22</strain>
    </source>
</reference>
<dbReference type="InterPro" id="IPR036188">
    <property type="entry name" value="FAD/NAD-bd_sf"/>
</dbReference>
<dbReference type="Gene3D" id="3.40.30.120">
    <property type="match status" value="1"/>
</dbReference>
<organism evidence="3 4">
    <name type="scientific">Paraburkholderia acidisoli</name>
    <dbReference type="NCBI Taxonomy" id="2571748"/>
    <lineage>
        <taxon>Bacteria</taxon>
        <taxon>Pseudomonadati</taxon>
        <taxon>Pseudomonadota</taxon>
        <taxon>Betaproteobacteria</taxon>
        <taxon>Burkholderiales</taxon>
        <taxon>Burkholderiaceae</taxon>
        <taxon>Paraburkholderia</taxon>
    </lineage>
</organism>
<dbReference type="Gene3D" id="3.30.70.2450">
    <property type="match status" value="1"/>
</dbReference>
<evidence type="ECO:0000259" key="2">
    <source>
        <dbReference type="Pfam" id="PF01494"/>
    </source>
</evidence>
<dbReference type="EMBL" id="CP046914">
    <property type="protein sequence ID" value="QGZ64410.1"/>
    <property type="molecule type" value="Genomic_DNA"/>
</dbReference>
<evidence type="ECO:0000313" key="4">
    <source>
        <dbReference type="Proteomes" id="UP000433577"/>
    </source>
</evidence>
<dbReference type="AlphaFoldDB" id="A0A7Z2GMA1"/>
<dbReference type="InterPro" id="IPR002938">
    <property type="entry name" value="FAD-bd"/>
</dbReference>
<evidence type="ECO:0000313" key="3">
    <source>
        <dbReference type="EMBL" id="QGZ64410.1"/>
    </source>
</evidence>
<dbReference type="RefSeq" id="WP_158953809.1">
    <property type="nucleotide sequence ID" value="NZ_CP046914.1"/>
</dbReference>